<keyword evidence="1" id="KW-1133">Transmembrane helix</keyword>
<keyword evidence="1" id="KW-0812">Transmembrane</keyword>
<proteinExistence type="predicted"/>
<dbReference type="EMBL" id="JAUEPU010000008">
    <property type="protein sequence ID" value="KAK0500510.1"/>
    <property type="molecule type" value="Genomic_DNA"/>
</dbReference>
<evidence type="ECO:0000256" key="1">
    <source>
        <dbReference type="SAM" id="Phobius"/>
    </source>
</evidence>
<reference evidence="2" key="1">
    <citation type="submission" date="2023-06" db="EMBL/GenBank/DDBJ databases">
        <authorList>
            <consortium name="Lawrence Berkeley National Laboratory"/>
            <person name="Ahrendt S."/>
            <person name="Sahu N."/>
            <person name="Indic B."/>
            <person name="Wong-Bajracharya J."/>
            <person name="Merenyi Z."/>
            <person name="Ke H.-M."/>
            <person name="Monk M."/>
            <person name="Kocsube S."/>
            <person name="Drula E."/>
            <person name="Lipzen A."/>
            <person name="Balint B."/>
            <person name="Henrissat B."/>
            <person name="Andreopoulos B."/>
            <person name="Martin F.M."/>
            <person name="Harder C.B."/>
            <person name="Rigling D."/>
            <person name="Ford K.L."/>
            <person name="Foster G.D."/>
            <person name="Pangilinan J."/>
            <person name="Papanicolaou A."/>
            <person name="Barry K."/>
            <person name="LaButti K."/>
            <person name="Viragh M."/>
            <person name="Koriabine M."/>
            <person name="Yan M."/>
            <person name="Riley R."/>
            <person name="Champramary S."/>
            <person name="Plett K.L."/>
            <person name="Tsai I.J."/>
            <person name="Slot J."/>
            <person name="Sipos G."/>
            <person name="Plett J."/>
            <person name="Nagy L.G."/>
            <person name="Grigoriev I.V."/>
        </authorList>
    </citation>
    <scope>NUCLEOTIDE SEQUENCE</scope>
    <source>
        <strain evidence="2">HWK02</strain>
    </source>
</reference>
<sequence length="247" mass="28430">MVWPLTVRMGILVEQTLPTELLLTDPLTLAPTNTTAASVAYDFGDYELRYGDESDLRSQYRFKFQVEDLERVARFATYHSTMCAYLTVFIVLVAFFKDIPRASIMTTPFGVLSATSLLFNTAAACMSFAITHKLRCIPIEFPLRRTYQVPEPSWNLHYMHYLVRHRYRMHFIVAFIIGSACVMFQFLSLVRMQRSYQATQFAEIRSQIDYLRTIIASRESSGDRITPLTSLTTGIHPFYHPMATATM</sequence>
<feature type="transmembrane region" description="Helical" evidence="1">
    <location>
        <begin position="76"/>
        <end position="96"/>
    </location>
</feature>
<evidence type="ECO:0000313" key="3">
    <source>
        <dbReference type="Proteomes" id="UP001175228"/>
    </source>
</evidence>
<comment type="caution">
    <text evidence="2">The sequence shown here is derived from an EMBL/GenBank/DDBJ whole genome shotgun (WGS) entry which is preliminary data.</text>
</comment>
<name>A0AA39QEB2_9AGAR</name>
<feature type="transmembrane region" description="Helical" evidence="1">
    <location>
        <begin position="169"/>
        <end position="190"/>
    </location>
</feature>
<accession>A0AA39QEB2</accession>
<gene>
    <name evidence="2" type="ORF">EDD18DRAFT_1150342</name>
</gene>
<organism evidence="2 3">
    <name type="scientific">Armillaria luteobubalina</name>
    <dbReference type="NCBI Taxonomy" id="153913"/>
    <lineage>
        <taxon>Eukaryota</taxon>
        <taxon>Fungi</taxon>
        <taxon>Dikarya</taxon>
        <taxon>Basidiomycota</taxon>
        <taxon>Agaricomycotina</taxon>
        <taxon>Agaricomycetes</taxon>
        <taxon>Agaricomycetidae</taxon>
        <taxon>Agaricales</taxon>
        <taxon>Marasmiineae</taxon>
        <taxon>Physalacriaceae</taxon>
        <taxon>Armillaria</taxon>
    </lineage>
</organism>
<protein>
    <submittedName>
        <fullName evidence="2">Uncharacterized protein</fullName>
    </submittedName>
</protein>
<feature type="transmembrane region" description="Helical" evidence="1">
    <location>
        <begin position="108"/>
        <end position="130"/>
    </location>
</feature>
<evidence type="ECO:0000313" key="2">
    <source>
        <dbReference type="EMBL" id="KAK0500510.1"/>
    </source>
</evidence>
<dbReference type="AlphaFoldDB" id="A0AA39QEB2"/>
<dbReference type="Proteomes" id="UP001175228">
    <property type="component" value="Unassembled WGS sequence"/>
</dbReference>
<keyword evidence="1" id="KW-0472">Membrane</keyword>
<keyword evidence="3" id="KW-1185">Reference proteome</keyword>